<evidence type="ECO:0000256" key="1">
    <source>
        <dbReference type="SAM" id="MobiDB-lite"/>
    </source>
</evidence>
<feature type="region of interest" description="Disordered" evidence="1">
    <location>
        <begin position="992"/>
        <end position="1120"/>
    </location>
</feature>
<feature type="compositionally biased region" description="Polar residues" evidence="1">
    <location>
        <begin position="606"/>
        <end position="619"/>
    </location>
</feature>
<dbReference type="OrthoDB" id="561892at2759"/>
<evidence type="ECO:0000256" key="2">
    <source>
        <dbReference type="SAM" id="Phobius"/>
    </source>
</evidence>
<accession>A0A835SXN2</accession>
<feature type="region of interest" description="Disordered" evidence="1">
    <location>
        <begin position="684"/>
        <end position="703"/>
    </location>
</feature>
<evidence type="ECO:0000256" key="3">
    <source>
        <dbReference type="SAM" id="SignalP"/>
    </source>
</evidence>
<keyword evidence="2" id="KW-1133">Transmembrane helix</keyword>
<feature type="compositionally biased region" description="Pro residues" evidence="1">
    <location>
        <begin position="312"/>
        <end position="321"/>
    </location>
</feature>
<feature type="compositionally biased region" description="Low complexity" evidence="1">
    <location>
        <begin position="811"/>
        <end position="829"/>
    </location>
</feature>
<gene>
    <name evidence="4" type="ORF">HXX76_012086</name>
</gene>
<feature type="transmembrane region" description="Helical" evidence="2">
    <location>
        <begin position="372"/>
        <end position="398"/>
    </location>
</feature>
<dbReference type="EMBL" id="JAEHOC010000038">
    <property type="protein sequence ID" value="KAG2427761.1"/>
    <property type="molecule type" value="Genomic_DNA"/>
</dbReference>
<evidence type="ECO:0000313" key="4">
    <source>
        <dbReference type="EMBL" id="KAG2427761.1"/>
    </source>
</evidence>
<feature type="compositionally biased region" description="Low complexity" evidence="1">
    <location>
        <begin position="720"/>
        <end position="739"/>
    </location>
</feature>
<proteinExistence type="predicted"/>
<feature type="compositionally biased region" description="Polar residues" evidence="1">
    <location>
        <begin position="792"/>
        <end position="806"/>
    </location>
</feature>
<feature type="region of interest" description="Disordered" evidence="1">
    <location>
        <begin position="349"/>
        <end position="368"/>
    </location>
</feature>
<feature type="region of interest" description="Disordered" evidence="1">
    <location>
        <begin position="92"/>
        <end position="169"/>
    </location>
</feature>
<keyword evidence="5" id="KW-1185">Reference proteome</keyword>
<sequence>MQSQRCKPTLAYTLIAVLVLVLQSGLSTGAETQQTVTQCVSFQADDAATLVSSRDGAVLGYVMVRSGAEPGAPRRPDGSTLLRLDVSLLGAGGAGAGAQSPPPVPAPQAAPPPDDGGAPRPLEEPSSPPPPGPARRSPPPPPRPPIASRPATRRRTAAAAAAAVSLSGQRRPQPVFLARPTLMAGFSPPAQANLRTWITNRQPDDCPLSDDVPAQHAPGAAACAADVDPVTNGTATALLVSVPTALFRCGPGEQEEQFRSFFLQLAVDVSAQACGDPLETAYAGPRANSLYPGCSYLVISAGCHPAACSNAPPSPPAPPPAAASTSSGSAGSSPGNKAAASPAGTGDGLLAAAGAAPDEGGSGSSSGSSTTAVLAGAIAGGCVFLLAVAAALVGLLVYRRKRNGQGGWWGRKDDEVARAALGAGGYDHGEELAAAVEAAAAAATANGRSSGMSLGRHGGGSGGGGTDSGCASGGGGGGGGVTNPLFNSQHRSQSAANMVGIADEFVGGAAEVQGGAKTYSGGVGSGSGAGPDLEAARSSFAPIPTKSAGGSPAAAAAASRATPYAAAPAALLAVAGTSGTKRPPSLLSRAVTGLSESEFSGVRGSKSATRTWENGLSGNAQDEDAAADAPLPLSLRPMPMPERPSSGGRSMQRLSSTGARTGSSRGRLVGAATAAAAAAAAAVSRLSSSSNRPRTSSGAAEAPEFAAAAASGTALGPPSFSSLRGLSSRHGSGSSRRSLATSCNGGSGAVPSGLVPVLPLTAGLAGSAGPSPLRRPRLTEPGELAGAGASRLWSQSGQEPPRSSSAAVRKPSAQQQALLQAPPTGAAPSLRRLDDLRRLEGGQQKQGSGPGRLQRTSSLGAELARRAYVSTAGAAAGGSVGASSRQGSCSGLASGGAGNGDGRVHRPPAPLSPQLDRRTGAAGGDDAGAPQVQARLHAFSSSGALDSSNSNSKGGANASPYARVSLGGGTGGGGIGRGGIGRGGIPRAATVSSLGLSSSRHMSPFSKRSGEAVPTRYYGDGGAASAGTAPRAHDGIATPFELGRPSSGSGVQPPAPLLSPPHLLRSTPPQRPLEQAAEAAAAAAAATSGTASVSGPAAPGSPQLPSPSAPPPAGRPPVSLASPSRFAAAVAGRLSLGGGTVTRLLSGSRRRTAGPLDLGPSSFSASRGRSRQQLQVDGADSPVAAPDSPTVGITLDT</sequence>
<keyword evidence="2" id="KW-0472">Membrane</keyword>
<feature type="region of interest" description="Disordered" evidence="1">
    <location>
        <begin position="309"/>
        <end position="343"/>
    </location>
</feature>
<feature type="compositionally biased region" description="Low complexity" evidence="1">
    <location>
        <begin position="322"/>
        <end position="343"/>
    </location>
</feature>
<feature type="compositionally biased region" description="Low complexity" evidence="1">
    <location>
        <begin position="1076"/>
        <end position="1101"/>
    </location>
</feature>
<feature type="signal peptide" evidence="3">
    <location>
        <begin position="1"/>
        <end position="29"/>
    </location>
</feature>
<keyword evidence="2" id="KW-0812">Transmembrane</keyword>
<feature type="compositionally biased region" description="Pro residues" evidence="1">
    <location>
        <begin position="1102"/>
        <end position="1115"/>
    </location>
</feature>
<feature type="chain" id="PRO_5032544463" description="Pherophorin domain-containing protein" evidence="3">
    <location>
        <begin position="30"/>
        <end position="1197"/>
    </location>
</feature>
<feature type="region of interest" description="Disordered" evidence="1">
    <location>
        <begin position="447"/>
        <end position="476"/>
    </location>
</feature>
<evidence type="ECO:0000313" key="5">
    <source>
        <dbReference type="Proteomes" id="UP000650467"/>
    </source>
</evidence>
<feature type="region of interest" description="Disordered" evidence="1">
    <location>
        <begin position="577"/>
        <end position="667"/>
    </location>
</feature>
<organism evidence="4 5">
    <name type="scientific">Chlamydomonas incerta</name>
    <dbReference type="NCBI Taxonomy" id="51695"/>
    <lineage>
        <taxon>Eukaryota</taxon>
        <taxon>Viridiplantae</taxon>
        <taxon>Chlorophyta</taxon>
        <taxon>core chlorophytes</taxon>
        <taxon>Chlorophyceae</taxon>
        <taxon>CS clade</taxon>
        <taxon>Chlamydomonadales</taxon>
        <taxon>Chlamydomonadaceae</taxon>
        <taxon>Chlamydomonas</taxon>
    </lineage>
</organism>
<feature type="compositionally biased region" description="Low complexity" evidence="1">
    <location>
        <begin position="627"/>
        <end position="637"/>
    </location>
</feature>
<feature type="compositionally biased region" description="Low complexity" evidence="1">
    <location>
        <begin position="653"/>
        <end position="667"/>
    </location>
</feature>
<feature type="compositionally biased region" description="Pro residues" evidence="1">
    <location>
        <begin position="126"/>
        <end position="147"/>
    </location>
</feature>
<comment type="caution">
    <text evidence="4">The sequence shown here is derived from an EMBL/GenBank/DDBJ whole genome shotgun (WGS) entry which is preliminary data.</text>
</comment>
<feature type="compositionally biased region" description="Low complexity" evidence="1">
    <location>
        <begin position="881"/>
        <end position="892"/>
    </location>
</feature>
<feature type="region of interest" description="Disordered" evidence="1">
    <location>
        <begin position="876"/>
        <end position="928"/>
    </location>
</feature>
<name>A0A835SXN2_CHLIN</name>
<evidence type="ECO:0008006" key="6">
    <source>
        <dbReference type="Google" id="ProtNLM"/>
    </source>
</evidence>
<feature type="region of interest" description="Disordered" evidence="1">
    <location>
        <begin position="720"/>
        <end position="750"/>
    </location>
</feature>
<feature type="region of interest" description="Disordered" evidence="1">
    <location>
        <begin position="1137"/>
        <end position="1197"/>
    </location>
</feature>
<feature type="compositionally biased region" description="Gly residues" evidence="1">
    <location>
        <begin position="456"/>
        <end position="476"/>
    </location>
</feature>
<dbReference type="Proteomes" id="UP000650467">
    <property type="component" value="Unassembled WGS sequence"/>
</dbReference>
<feature type="compositionally biased region" description="Pro residues" evidence="1">
    <location>
        <begin position="100"/>
        <end position="114"/>
    </location>
</feature>
<feature type="compositionally biased region" description="Polar residues" evidence="1">
    <location>
        <begin position="1161"/>
        <end position="1175"/>
    </location>
</feature>
<keyword evidence="3" id="KW-0732">Signal</keyword>
<feature type="region of interest" description="Disordered" evidence="1">
    <location>
        <begin position="788"/>
        <end position="829"/>
    </location>
</feature>
<dbReference type="AlphaFoldDB" id="A0A835SXN2"/>
<protein>
    <recommendedName>
        <fullName evidence="6">Pherophorin domain-containing protein</fullName>
    </recommendedName>
</protein>
<reference evidence="4" key="1">
    <citation type="journal article" date="2020" name="bioRxiv">
        <title>Comparative genomics of Chlamydomonas.</title>
        <authorList>
            <person name="Craig R.J."/>
            <person name="Hasan A.R."/>
            <person name="Ness R.W."/>
            <person name="Keightley P.D."/>
        </authorList>
    </citation>
    <scope>NUCLEOTIDE SEQUENCE</scope>
    <source>
        <strain evidence="4">SAG 7.73</strain>
    </source>
</reference>